<dbReference type="SMART" id="SM01409">
    <property type="entry name" value="RNA_pol_Rpb6"/>
    <property type="match status" value="1"/>
</dbReference>
<dbReference type="InterPro" id="IPR006110">
    <property type="entry name" value="Pol_omega/Rpo6/RPB6"/>
</dbReference>
<dbReference type="RefSeq" id="WP_377945185.1">
    <property type="nucleotide sequence ID" value="NZ_JBHUCX010000092.1"/>
</dbReference>
<dbReference type="Gene3D" id="3.90.940.10">
    <property type="match status" value="1"/>
</dbReference>
<sequence length="66" mass="7294">MLYPSIDKLVGLVDSKYSLVVLTAKRARRLQTETYNHPGASTTRNVSRALWEINDGKITSAQSSGQ</sequence>
<keyword evidence="5 10" id="KW-0808">Transferase</keyword>
<evidence type="ECO:0000313" key="11">
    <source>
        <dbReference type="EMBL" id="MFD1677277.1"/>
    </source>
</evidence>
<dbReference type="NCBIfam" id="TIGR00690">
    <property type="entry name" value="rpoZ"/>
    <property type="match status" value="1"/>
</dbReference>
<dbReference type="GO" id="GO:0000428">
    <property type="term" value="C:DNA-directed RNA polymerase complex"/>
    <property type="evidence" value="ECO:0007669"/>
    <property type="project" value="UniProtKB-KW"/>
</dbReference>
<gene>
    <name evidence="10 11" type="primary">rpoZ</name>
    <name evidence="11" type="ORF">ACFSB2_21630</name>
</gene>
<name>A0ABW4JLH2_9BACL</name>
<dbReference type="HAMAP" id="MF_00366">
    <property type="entry name" value="RNApol_bact_RpoZ"/>
    <property type="match status" value="1"/>
</dbReference>
<dbReference type="PANTHER" id="PTHR34476:SF1">
    <property type="entry name" value="DNA-DIRECTED RNA POLYMERASE SUBUNIT OMEGA"/>
    <property type="match status" value="1"/>
</dbReference>
<evidence type="ECO:0000256" key="10">
    <source>
        <dbReference type="HAMAP-Rule" id="MF_00366"/>
    </source>
</evidence>
<comment type="subunit">
    <text evidence="10">The RNAP catalytic core consists of 2 alpha, 1 beta, 1 beta' and 1 omega subunit. When a sigma factor is associated with the core the holoenzyme is formed, which can initiate transcription.</text>
</comment>
<dbReference type="PANTHER" id="PTHR34476">
    <property type="entry name" value="DNA-DIRECTED RNA POLYMERASE SUBUNIT OMEGA"/>
    <property type="match status" value="1"/>
</dbReference>
<keyword evidence="4 10" id="KW-0240">DNA-directed RNA polymerase</keyword>
<evidence type="ECO:0000256" key="7">
    <source>
        <dbReference type="ARBA" id="ARBA00023163"/>
    </source>
</evidence>
<evidence type="ECO:0000256" key="5">
    <source>
        <dbReference type="ARBA" id="ARBA00022679"/>
    </source>
</evidence>
<comment type="caution">
    <text evidence="11">The sequence shown here is derived from an EMBL/GenBank/DDBJ whole genome shotgun (WGS) entry which is preliminary data.</text>
</comment>
<evidence type="ECO:0000256" key="3">
    <source>
        <dbReference type="ARBA" id="ARBA00013725"/>
    </source>
</evidence>
<dbReference type="GO" id="GO:0003899">
    <property type="term" value="F:DNA-directed RNA polymerase activity"/>
    <property type="evidence" value="ECO:0007669"/>
    <property type="project" value="UniProtKB-EC"/>
</dbReference>
<evidence type="ECO:0000256" key="6">
    <source>
        <dbReference type="ARBA" id="ARBA00022695"/>
    </source>
</evidence>
<dbReference type="EMBL" id="JBHUCX010000092">
    <property type="protein sequence ID" value="MFD1677277.1"/>
    <property type="molecule type" value="Genomic_DNA"/>
</dbReference>
<dbReference type="Pfam" id="PF01192">
    <property type="entry name" value="RNA_pol_Rpb6"/>
    <property type="match status" value="1"/>
</dbReference>
<protein>
    <recommendedName>
        <fullName evidence="3 10">DNA-directed RNA polymerase subunit omega</fullName>
        <shortName evidence="10">RNAP omega subunit</shortName>
        <ecNumber evidence="2 10">2.7.7.6</ecNumber>
    </recommendedName>
    <alternativeName>
        <fullName evidence="10">RNA polymerase omega subunit</fullName>
    </alternativeName>
    <alternativeName>
        <fullName evidence="8 10">Transcriptase subunit omega</fullName>
    </alternativeName>
</protein>
<evidence type="ECO:0000256" key="1">
    <source>
        <dbReference type="ARBA" id="ARBA00006711"/>
    </source>
</evidence>
<dbReference type="InterPro" id="IPR036161">
    <property type="entry name" value="RPB6/omega-like_sf"/>
</dbReference>
<accession>A0ABW4JLH2</accession>
<evidence type="ECO:0000256" key="2">
    <source>
        <dbReference type="ARBA" id="ARBA00012418"/>
    </source>
</evidence>
<comment type="similarity">
    <text evidence="1 10">Belongs to the RNA polymerase subunit omega family.</text>
</comment>
<comment type="catalytic activity">
    <reaction evidence="9 10">
        <text>RNA(n) + a ribonucleoside 5'-triphosphate = RNA(n+1) + diphosphate</text>
        <dbReference type="Rhea" id="RHEA:21248"/>
        <dbReference type="Rhea" id="RHEA-COMP:14527"/>
        <dbReference type="Rhea" id="RHEA-COMP:17342"/>
        <dbReference type="ChEBI" id="CHEBI:33019"/>
        <dbReference type="ChEBI" id="CHEBI:61557"/>
        <dbReference type="ChEBI" id="CHEBI:140395"/>
        <dbReference type="EC" id="2.7.7.6"/>
    </reaction>
</comment>
<evidence type="ECO:0000256" key="9">
    <source>
        <dbReference type="ARBA" id="ARBA00048552"/>
    </source>
</evidence>
<reference evidence="12" key="1">
    <citation type="journal article" date="2019" name="Int. J. Syst. Evol. Microbiol.">
        <title>The Global Catalogue of Microorganisms (GCM) 10K type strain sequencing project: providing services to taxonomists for standard genome sequencing and annotation.</title>
        <authorList>
            <consortium name="The Broad Institute Genomics Platform"/>
            <consortium name="The Broad Institute Genome Sequencing Center for Infectious Disease"/>
            <person name="Wu L."/>
            <person name="Ma J."/>
        </authorList>
    </citation>
    <scope>NUCLEOTIDE SEQUENCE [LARGE SCALE GENOMIC DNA]</scope>
    <source>
        <strain evidence="12">CGMCC 1.12286</strain>
    </source>
</reference>
<dbReference type="Proteomes" id="UP001597079">
    <property type="component" value="Unassembled WGS sequence"/>
</dbReference>
<comment type="function">
    <text evidence="10">Promotes RNA polymerase assembly. Latches the N- and C-terminal regions of the beta' subunit thereby facilitating its interaction with the beta and alpha subunits.</text>
</comment>
<dbReference type="InterPro" id="IPR003716">
    <property type="entry name" value="DNA-dir_RNA_pol_omega"/>
</dbReference>
<keyword evidence="6 10" id="KW-0548">Nucleotidyltransferase</keyword>
<organism evidence="11 12">
    <name type="scientific">Alicyclobacillus fodiniaquatilis</name>
    <dbReference type="NCBI Taxonomy" id="1661150"/>
    <lineage>
        <taxon>Bacteria</taxon>
        <taxon>Bacillati</taxon>
        <taxon>Bacillota</taxon>
        <taxon>Bacilli</taxon>
        <taxon>Bacillales</taxon>
        <taxon>Alicyclobacillaceae</taxon>
        <taxon>Alicyclobacillus</taxon>
    </lineage>
</organism>
<evidence type="ECO:0000313" key="12">
    <source>
        <dbReference type="Proteomes" id="UP001597079"/>
    </source>
</evidence>
<dbReference type="EC" id="2.7.7.6" evidence="2 10"/>
<proteinExistence type="inferred from homology"/>
<evidence type="ECO:0000256" key="8">
    <source>
        <dbReference type="ARBA" id="ARBA00029924"/>
    </source>
</evidence>
<keyword evidence="12" id="KW-1185">Reference proteome</keyword>
<evidence type="ECO:0000256" key="4">
    <source>
        <dbReference type="ARBA" id="ARBA00022478"/>
    </source>
</evidence>
<dbReference type="SUPFAM" id="SSF63562">
    <property type="entry name" value="RPB6/omega subunit-like"/>
    <property type="match status" value="1"/>
</dbReference>
<keyword evidence="7 10" id="KW-0804">Transcription</keyword>